<feature type="region of interest" description="Disordered" evidence="8">
    <location>
        <begin position="1"/>
        <end position="23"/>
    </location>
</feature>
<evidence type="ECO:0000256" key="3">
    <source>
        <dbReference type="ARBA" id="ARBA00022475"/>
    </source>
</evidence>
<dbReference type="GO" id="GO:0005886">
    <property type="term" value="C:plasma membrane"/>
    <property type="evidence" value="ECO:0007669"/>
    <property type="project" value="UniProtKB-SubCell"/>
</dbReference>
<comment type="similarity">
    <text evidence="2 7">Belongs to the ExbD/TolR family.</text>
</comment>
<keyword evidence="7" id="KW-0653">Protein transport</keyword>
<keyword evidence="7" id="KW-0813">Transport</keyword>
<dbReference type="GO" id="GO:0015031">
    <property type="term" value="P:protein transport"/>
    <property type="evidence" value="ECO:0007669"/>
    <property type="project" value="UniProtKB-KW"/>
</dbReference>
<protein>
    <submittedName>
        <fullName evidence="9">Biopolymer transporter ExbD</fullName>
    </submittedName>
</protein>
<keyword evidence="10" id="KW-1185">Reference proteome</keyword>
<evidence type="ECO:0000256" key="6">
    <source>
        <dbReference type="ARBA" id="ARBA00023136"/>
    </source>
</evidence>
<comment type="subcellular location">
    <subcellularLocation>
        <location evidence="1">Cell membrane</location>
        <topology evidence="1">Single-pass membrane protein</topology>
    </subcellularLocation>
    <subcellularLocation>
        <location evidence="7">Cell membrane</location>
        <topology evidence="7">Single-pass type II membrane protein</topology>
    </subcellularLocation>
</comment>
<dbReference type="Proteomes" id="UP000248745">
    <property type="component" value="Unassembled WGS sequence"/>
</dbReference>
<dbReference type="PANTHER" id="PTHR30558:SF3">
    <property type="entry name" value="BIOPOLYMER TRANSPORT PROTEIN EXBD-RELATED"/>
    <property type="match status" value="1"/>
</dbReference>
<dbReference type="AlphaFoldDB" id="A0A2W2BJ04"/>
<evidence type="ECO:0000313" key="9">
    <source>
        <dbReference type="EMBL" id="PZF73426.1"/>
    </source>
</evidence>
<dbReference type="PANTHER" id="PTHR30558">
    <property type="entry name" value="EXBD MEMBRANE COMPONENT OF PMF-DRIVEN MACROMOLECULE IMPORT SYSTEM"/>
    <property type="match status" value="1"/>
</dbReference>
<keyword evidence="5" id="KW-1133">Transmembrane helix</keyword>
<keyword evidence="3" id="KW-1003">Cell membrane</keyword>
<proteinExistence type="inferred from homology"/>
<dbReference type="Pfam" id="PF02472">
    <property type="entry name" value="ExbD"/>
    <property type="match status" value="1"/>
</dbReference>
<dbReference type="GO" id="GO:0022857">
    <property type="term" value="F:transmembrane transporter activity"/>
    <property type="evidence" value="ECO:0007669"/>
    <property type="project" value="InterPro"/>
</dbReference>
<dbReference type="InterPro" id="IPR003400">
    <property type="entry name" value="ExbD"/>
</dbReference>
<evidence type="ECO:0000313" key="10">
    <source>
        <dbReference type="Proteomes" id="UP000248745"/>
    </source>
</evidence>
<keyword evidence="4 7" id="KW-0812">Transmembrane</keyword>
<accession>A0A2W2BJ04</accession>
<evidence type="ECO:0000256" key="5">
    <source>
        <dbReference type="ARBA" id="ARBA00022989"/>
    </source>
</evidence>
<sequence length="197" mass="22209">MAEMDTSSSGGHKKGPGVKKGKKLSTRVDLTPMVDLGFLLITFFMYTTTMAKPKTMEINMPYKDENIPPDKQSKVKESTAMTILLSKDHRVYYYEGIGSDPTNPPQLQVTYFKNKDGIRDAIIKKKQKVEEMQRQGLLTATDKATFLIKPDDNSTYDDLVNILDEMSINDVKVYAIVDITPVDKEFITKTEQANGIQ</sequence>
<keyword evidence="6" id="KW-0472">Membrane</keyword>
<evidence type="ECO:0000256" key="1">
    <source>
        <dbReference type="ARBA" id="ARBA00004162"/>
    </source>
</evidence>
<dbReference type="OrthoDB" id="952702at2"/>
<organism evidence="9 10">
    <name type="scientific">Taibaiella soli</name>
    <dbReference type="NCBI Taxonomy" id="1649169"/>
    <lineage>
        <taxon>Bacteria</taxon>
        <taxon>Pseudomonadati</taxon>
        <taxon>Bacteroidota</taxon>
        <taxon>Chitinophagia</taxon>
        <taxon>Chitinophagales</taxon>
        <taxon>Chitinophagaceae</taxon>
        <taxon>Taibaiella</taxon>
    </lineage>
</organism>
<gene>
    <name evidence="9" type="ORF">DN068_08530</name>
</gene>
<feature type="compositionally biased region" description="Basic residues" evidence="8">
    <location>
        <begin position="11"/>
        <end position="23"/>
    </location>
</feature>
<dbReference type="RefSeq" id="WP_110998489.1">
    <property type="nucleotide sequence ID" value="NZ_QKTW01000013.1"/>
</dbReference>
<reference evidence="9 10" key="1">
    <citation type="submission" date="2018-06" db="EMBL/GenBank/DDBJ databases">
        <title>Mucibacter soli gen. nov., sp. nov., a new member of the family Chitinophagaceae producing mucin.</title>
        <authorList>
            <person name="Kim M.-K."/>
            <person name="Park S."/>
            <person name="Kim T.-S."/>
            <person name="Joung Y."/>
            <person name="Han J.-H."/>
            <person name="Kim S.B."/>
        </authorList>
    </citation>
    <scope>NUCLEOTIDE SEQUENCE [LARGE SCALE GENOMIC DNA]</scope>
    <source>
        <strain evidence="9 10">R1-15</strain>
    </source>
</reference>
<comment type="caution">
    <text evidence="9">The sequence shown here is derived from an EMBL/GenBank/DDBJ whole genome shotgun (WGS) entry which is preliminary data.</text>
</comment>
<evidence type="ECO:0000256" key="8">
    <source>
        <dbReference type="SAM" id="MobiDB-lite"/>
    </source>
</evidence>
<evidence type="ECO:0000256" key="4">
    <source>
        <dbReference type="ARBA" id="ARBA00022692"/>
    </source>
</evidence>
<evidence type="ECO:0000256" key="2">
    <source>
        <dbReference type="ARBA" id="ARBA00005811"/>
    </source>
</evidence>
<evidence type="ECO:0000256" key="7">
    <source>
        <dbReference type="RuleBase" id="RU003879"/>
    </source>
</evidence>
<name>A0A2W2BJ04_9BACT</name>
<dbReference type="EMBL" id="QKTW01000013">
    <property type="protein sequence ID" value="PZF73426.1"/>
    <property type="molecule type" value="Genomic_DNA"/>
</dbReference>